<dbReference type="InterPro" id="IPR020471">
    <property type="entry name" value="AKR"/>
</dbReference>
<evidence type="ECO:0000259" key="8">
    <source>
        <dbReference type="Pfam" id="PF01408"/>
    </source>
</evidence>
<dbReference type="PROSITE" id="PS00062">
    <property type="entry name" value="ALDOKETO_REDUCTASE_2"/>
    <property type="match status" value="1"/>
</dbReference>
<dbReference type="Gene3D" id="3.30.360.10">
    <property type="entry name" value="Dihydrodipicolinate Reductase, domain 2"/>
    <property type="match status" value="1"/>
</dbReference>
<dbReference type="GO" id="GO:0000166">
    <property type="term" value="F:nucleotide binding"/>
    <property type="evidence" value="ECO:0007669"/>
    <property type="project" value="InterPro"/>
</dbReference>
<keyword evidence="3" id="KW-0560">Oxidoreductase</keyword>
<comment type="function">
    <text evidence="4">Catalyzes the initial reaction in the xylose utilization pathway by reducing D-xylose into xylitol. Xylose is a major component of hemicelluloses such as xylan. Most fungi utilize D-xylose via three enzymatic reactions, xylose reductase (XR), xylitol dehydrogenase (XDH), and xylulokinase, to form xylulose 5-phosphate, which enters pentose phosphate pathway.</text>
</comment>
<dbReference type="InterPro" id="IPR055170">
    <property type="entry name" value="GFO_IDH_MocA-like_dom"/>
</dbReference>
<evidence type="ECO:0000256" key="4">
    <source>
        <dbReference type="ARBA" id="ARBA00025065"/>
    </source>
</evidence>
<accession>A0A2J5I8I1</accession>
<dbReference type="PROSITE" id="PS00063">
    <property type="entry name" value="ALDOKETO_REDUCTASE_3"/>
    <property type="match status" value="1"/>
</dbReference>
<dbReference type="SUPFAM" id="SSF51430">
    <property type="entry name" value="NAD(P)-linked oxidoreductase"/>
    <property type="match status" value="1"/>
</dbReference>
<dbReference type="Pfam" id="PF22725">
    <property type="entry name" value="GFO_IDH_MocA_C3"/>
    <property type="match status" value="1"/>
</dbReference>
<evidence type="ECO:0000313" key="11">
    <source>
        <dbReference type="Proteomes" id="UP000235023"/>
    </source>
</evidence>
<dbReference type="Proteomes" id="UP000235023">
    <property type="component" value="Unassembled WGS sequence"/>
</dbReference>
<dbReference type="GO" id="GO:0016616">
    <property type="term" value="F:oxidoreductase activity, acting on the CH-OH group of donors, NAD or NADP as acceptor"/>
    <property type="evidence" value="ECO:0007669"/>
    <property type="project" value="UniProtKB-ARBA"/>
</dbReference>
<dbReference type="EC" id="1.1.1.307" evidence="2"/>
<evidence type="ECO:0000313" key="10">
    <source>
        <dbReference type="EMBL" id="PLN86195.1"/>
    </source>
</evidence>
<dbReference type="InterPro" id="IPR036291">
    <property type="entry name" value="NAD(P)-bd_dom_sf"/>
</dbReference>
<sequence>MGSESRYQVALVGLGARGYQTWFECLRQSSSIAVSAVCDSKPATLEAFAARHPSVPAYLSLEALLQAQRPDFAIVSVPNRLHPGCIAQLAAAGVPVLKEKPVAESVADFQQLCRYNVPIGVVFQRRWQARYTHLKSFLPQLGRILSVRATLAGKYDPPLDGWRVMDNVGTFEDLGVHMLDILVWLLGRPSSVLGHQAEDGPPHARDRESHVSLRWDASGIVGHLHVSEVATRKEEGIVLRGTAGSLHLDGHDIIHRDTRGRQTFHLAVESYKEDAIQAMCQDFGDYVVRGSGPFSTSIARMGDTLAAVEAVNASFASHQLQPVQPVPPGAKMNSHHDDMARHRFLLNTGCLMPAVGLGTRKPKKPRQTYDAVKAALSVGYRHIDSASRYNNEDQVGEAVRDSGLPREAVWITTKIDNACHHRVAESVDRSLAALGLDYIDLLLMHWPIAVSPEDPSTAMPGWDFTQTWEEMQRVVASGRVRNIGVSNFGIRNLEKLLSHPACHVTPAVNQIELHPCCPSDRLVNFCRQRGIHCTAYSPLAFGLPQLHQSPALVELCKRTSKTPQQILIMWGLQRGTSVIPKSVTPERIATNFDLTGWALTPDEHRLLSQLDARCRVYPDDWLPGQAFWEEDN</sequence>
<evidence type="ECO:0000259" key="7">
    <source>
        <dbReference type="Pfam" id="PF00248"/>
    </source>
</evidence>
<dbReference type="PANTHER" id="PTHR11732">
    <property type="entry name" value="ALDO/KETO REDUCTASE"/>
    <property type="match status" value="1"/>
</dbReference>
<dbReference type="Gene3D" id="3.40.50.720">
    <property type="entry name" value="NAD(P)-binding Rossmann-like Domain"/>
    <property type="match status" value="1"/>
</dbReference>
<dbReference type="OrthoDB" id="416253at2759"/>
<comment type="catalytic activity">
    <reaction evidence="5">
        <text>xylitol + NADP(+) = D-xylose + NADPH + H(+)</text>
        <dbReference type="Rhea" id="RHEA:27445"/>
        <dbReference type="ChEBI" id="CHEBI:15378"/>
        <dbReference type="ChEBI" id="CHEBI:17151"/>
        <dbReference type="ChEBI" id="CHEBI:53455"/>
        <dbReference type="ChEBI" id="CHEBI:57783"/>
        <dbReference type="ChEBI" id="CHEBI:58349"/>
        <dbReference type="EC" id="1.1.1.307"/>
    </reaction>
</comment>
<dbReference type="PROSITE" id="PS00798">
    <property type="entry name" value="ALDOKETO_REDUCTASE_1"/>
    <property type="match status" value="1"/>
</dbReference>
<gene>
    <name evidence="10" type="ORF">BDW42DRAFT_159555</name>
</gene>
<name>A0A2J5I8I1_9EURO</name>
<feature type="domain" description="NADP-dependent oxidoreductase" evidence="7">
    <location>
        <begin position="361"/>
        <end position="610"/>
    </location>
</feature>
<dbReference type="SUPFAM" id="SSF51735">
    <property type="entry name" value="NAD(P)-binding Rossmann-fold domains"/>
    <property type="match status" value="1"/>
</dbReference>
<dbReference type="PRINTS" id="PR00069">
    <property type="entry name" value="ALDKETRDTASE"/>
</dbReference>
<dbReference type="InterPro" id="IPR000683">
    <property type="entry name" value="Gfo/Idh/MocA-like_OxRdtase_N"/>
</dbReference>
<proteinExistence type="inferred from homology"/>
<keyword evidence="11" id="KW-1185">Reference proteome</keyword>
<feature type="domain" description="GFO/IDH/MocA-like oxidoreductase" evidence="9">
    <location>
        <begin position="140"/>
        <end position="246"/>
    </location>
</feature>
<dbReference type="AlphaFoldDB" id="A0A2J5I8I1"/>
<evidence type="ECO:0000256" key="3">
    <source>
        <dbReference type="ARBA" id="ARBA00023002"/>
    </source>
</evidence>
<protein>
    <recommendedName>
        <fullName evidence="2">D-xylose reductase [NAD(P)H]</fullName>
        <ecNumber evidence="2">1.1.1.307</ecNumber>
    </recommendedName>
</protein>
<dbReference type="Pfam" id="PF00248">
    <property type="entry name" value="Aldo_ket_red"/>
    <property type="match status" value="1"/>
</dbReference>
<evidence type="ECO:0000256" key="2">
    <source>
        <dbReference type="ARBA" id="ARBA00012845"/>
    </source>
</evidence>
<dbReference type="FunFam" id="3.20.20.100:FF:000002">
    <property type="entry name" value="2,5-diketo-D-gluconic acid reductase A"/>
    <property type="match status" value="1"/>
</dbReference>
<comment type="similarity">
    <text evidence="1">Belongs to the Gfo/Idh/MocA family.</text>
</comment>
<organism evidence="10 11">
    <name type="scientific">Aspergillus taichungensis</name>
    <dbReference type="NCBI Taxonomy" id="482145"/>
    <lineage>
        <taxon>Eukaryota</taxon>
        <taxon>Fungi</taxon>
        <taxon>Dikarya</taxon>
        <taxon>Ascomycota</taxon>
        <taxon>Pezizomycotina</taxon>
        <taxon>Eurotiomycetes</taxon>
        <taxon>Eurotiomycetidae</taxon>
        <taxon>Eurotiales</taxon>
        <taxon>Aspergillaceae</taxon>
        <taxon>Aspergillus</taxon>
        <taxon>Aspergillus subgen. Circumdati</taxon>
    </lineage>
</organism>
<reference evidence="11" key="1">
    <citation type="submission" date="2017-12" db="EMBL/GenBank/DDBJ databases">
        <authorList>
            <consortium name="DOE Joint Genome Institute"/>
            <person name="Mondo S.J."/>
            <person name="Kjaerbolling I."/>
            <person name="Vesth T.C."/>
            <person name="Frisvad J.C."/>
            <person name="Nybo J.L."/>
            <person name="Theobald S."/>
            <person name="Kuo A."/>
            <person name="Bowyer P."/>
            <person name="Matsuda Y."/>
            <person name="Lyhne E.K."/>
            <person name="Kogle M.E."/>
            <person name="Clum A."/>
            <person name="Lipzen A."/>
            <person name="Salamov A."/>
            <person name="Ngan C.Y."/>
            <person name="Daum C."/>
            <person name="Chiniquy J."/>
            <person name="Barry K."/>
            <person name="LaButti K."/>
            <person name="Haridas S."/>
            <person name="Simmons B.A."/>
            <person name="Magnuson J.K."/>
            <person name="Mortensen U.H."/>
            <person name="Larsen T.O."/>
            <person name="Grigoriev I.V."/>
            <person name="Baker S.E."/>
            <person name="Andersen M.R."/>
            <person name="Nordberg H.P."/>
            <person name="Cantor M.N."/>
            <person name="Hua S.X."/>
        </authorList>
    </citation>
    <scope>NUCLEOTIDE SEQUENCE [LARGE SCALE GENOMIC DNA]</scope>
    <source>
        <strain evidence="11">IBT 19404</strain>
    </source>
</reference>
<dbReference type="Pfam" id="PF01408">
    <property type="entry name" value="GFO_IDH_MocA"/>
    <property type="match status" value="1"/>
</dbReference>
<dbReference type="SUPFAM" id="SSF55347">
    <property type="entry name" value="Glyceraldehyde-3-phosphate dehydrogenase-like, C-terminal domain"/>
    <property type="match status" value="1"/>
</dbReference>
<dbReference type="EMBL" id="KZ559500">
    <property type="protein sequence ID" value="PLN86195.1"/>
    <property type="molecule type" value="Genomic_DNA"/>
</dbReference>
<comment type="catalytic activity">
    <reaction evidence="6">
        <text>xylitol + NAD(+) = D-xylose + NADH + H(+)</text>
        <dbReference type="Rhea" id="RHEA:27441"/>
        <dbReference type="ChEBI" id="CHEBI:15378"/>
        <dbReference type="ChEBI" id="CHEBI:17151"/>
        <dbReference type="ChEBI" id="CHEBI:53455"/>
        <dbReference type="ChEBI" id="CHEBI:57540"/>
        <dbReference type="ChEBI" id="CHEBI:57945"/>
        <dbReference type="EC" id="1.1.1.307"/>
    </reaction>
</comment>
<evidence type="ECO:0000256" key="5">
    <source>
        <dbReference type="ARBA" id="ARBA00047534"/>
    </source>
</evidence>
<evidence type="ECO:0000256" key="1">
    <source>
        <dbReference type="ARBA" id="ARBA00010928"/>
    </source>
</evidence>
<dbReference type="InterPro" id="IPR023210">
    <property type="entry name" value="NADP_OxRdtase_dom"/>
</dbReference>
<dbReference type="Gene3D" id="3.20.20.100">
    <property type="entry name" value="NADP-dependent oxidoreductase domain"/>
    <property type="match status" value="1"/>
</dbReference>
<evidence type="ECO:0000256" key="6">
    <source>
        <dbReference type="ARBA" id="ARBA00049485"/>
    </source>
</evidence>
<dbReference type="InterPro" id="IPR036812">
    <property type="entry name" value="NAD(P)_OxRdtase_dom_sf"/>
</dbReference>
<evidence type="ECO:0000259" key="9">
    <source>
        <dbReference type="Pfam" id="PF22725"/>
    </source>
</evidence>
<feature type="domain" description="Gfo/Idh/MocA-like oxidoreductase N-terminal" evidence="8">
    <location>
        <begin position="8"/>
        <end position="115"/>
    </location>
</feature>
<dbReference type="InterPro" id="IPR018170">
    <property type="entry name" value="Aldo/ket_reductase_CS"/>
</dbReference>